<protein>
    <recommendedName>
        <fullName evidence="3">Arylsulfatase</fullName>
    </recommendedName>
</protein>
<evidence type="ECO:0000313" key="2">
    <source>
        <dbReference type="Proteomes" id="UP000600026"/>
    </source>
</evidence>
<dbReference type="AlphaFoldDB" id="A0A919GWD3"/>
<evidence type="ECO:0008006" key="3">
    <source>
        <dbReference type="Google" id="ProtNLM"/>
    </source>
</evidence>
<evidence type="ECO:0000313" key="1">
    <source>
        <dbReference type="EMBL" id="GHI86127.1"/>
    </source>
</evidence>
<comment type="caution">
    <text evidence="1">The sequence shown here is derived from an EMBL/GenBank/DDBJ whole genome shotgun (WGS) entry which is preliminary data.</text>
</comment>
<accession>A0A919GWD3</accession>
<dbReference type="InterPro" id="IPR015942">
    <property type="entry name" value="Asp/Glu/hydantoin_racemase"/>
</dbReference>
<proteinExistence type="predicted"/>
<dbReference type="Pfam" id="PF01177">
    <property type="entry name" value="Asp_Glu_race"/>
    <property type="match status" value="1"/>
</dbReference>
<keyword evidence="2" id="KW-1185">Reference proteome</keyword>
<reference evidence="1" key="1">
    <citation type="submission" date="2020-09" db="EMBL/GenBank/DDBJ databases">
        <title>Whole genome shotgun sequence of Streptomyces xanthophaeus NBRC 12829.</title>
        <authorList>
            <person name="Komaki H."/>
            <person name="Tamura T."/>
        </authorList>
    </citation>
    <scope>NUCLEOTIDE SEQUENCE</scope>
    <source>
        <strain evidence="1">NBRC 12829</strain>
    </source>
</reference>
<name>A0A919GWD3_9ACTN</name>
<dbReference type="Proteomes" id="UP000600026">
    <property type="component" value="Unassembled WGS sequence"/>
</dbReference>
<dbReference type="EMBL" id="BNEE01000006">
    <property type="protein sequence ID" value="GHI86127.1"/>
    <property type="molecule type" value="Genomic_DNA"/>
</dbReference>
<dbReference type="GO" id="GO:0047661">
    <property type="term" value="F:amino-acid racemase activity"/>
    <property type="evidence" value="ECO:0007669"/>
    <property type="project" value="InterPro"/>
</dbReference>
<sequence length="222" mass="21957">MVTGLLLLHTSPVHVPVFEALRDRSHPGAVLRHLVVPELLDRARTEGPEAVAPALLGLLTDAGPGGAGGMGGPGPVLVTCSTLGAVAEGLTPALGAPVLRVDRPMAAAAVRTGPRIVVLATVESTRAPTEALLAEEAAGAAVSVRTQLVAGAWERFAAGDTAGCLALVAAAADAVSDADVIVLAQVSIAAAADLVTTRVPVLSSPATGLAAGLALLPARRPS</sequence>
<dbReference type="OrthoDB" id="978447at2"/>
<organism evidence="1 2">
    <name type="scientific">Streptomyces xanthophaeus</name>
    <dbReference type="NCBI Taxonomy" id="67385"/>
    <lineage>
        <taxon>Bacteria</taxon>
        <taxon>Bacillati</taxon>
        <taxon>Actinomycetota</taxon>
        <taxon>Actinomycetes</taxon>
        <taxon>Kitasatosporales</taxon>
        <taxon>Streptomycetaceae</taxon>
        <taxon>Streptomyces</taxon>
    </lineage>
</organism>
<gene>
    <name evidence="1" type="ORF">Sxan_34910</name>
</gene>